<dbReference type="GO" id="GO:0003700">
    <property type="term" value="F:DNA-binding transcription factor activity"/>
    <property type="evidence" value="ECO:0007669"/>
    <property type="project" value="InterPro"/>
</dbReference>
<dbReference type="PROSITE" id="PS51071">
    <property type="entry name" value="HTH_RPIR"/>
    <property type="match status" value="1"/>
</dbReference>
<dbReference type="GO" id="GO:0097367">
    <property type="term" value="F:carbohydrate derivative binding"/>
    <property type="evidence" value="ECO:0007669"/>
    <property type="project" value="InterPro"/>
</dbReference>
<comment type="caution">
    <text evidence="2">The sequence shown here is derived from an EMBL/GenBank/DDBJ whole genome shotgun (WGS) entry which is preliminary data.</text>
</comment>
<dbReference type="GO" id="GO:0003677">
    <property type="term" value="F:DNA binding"/>
    <property type="evidence" value="ECO:0007669"/>
    <property type="project" value="InterPro"/>
</dbReference>
<reference evidence="2 3" key="1">
    <citation type="submission" date="2018-04" db="EMBL/GenBank/DDBJ databases">
        <title>Pelagivirga bohaiensis gen. nov., sp. nov., a bacterium isolated from the Bohai Sea.</title>
        <authorList>
            <person name="Ji X."/>
        </authorList>
    </citation>
    <scope>NUCLEOTIDE SEQUENCE [LARGE SCALE GENOMIC DNA]</scope>
    <source>
        <strain evidence="2 3">BH-SD19</strain>
    </source>
</reference>
<feature type="domain" description="HTH rpiR-type" evidence="1">
    <location>
        <begin position="4"/>
        <end position="80"/>
    </location>
</feature>
<name>A0A2T7GC90_9RHOB</name>
<protein>
    <recommendedName>
        <fullName evidence="1">HTH rpiR-type domain-containing protein</fullName>
    </recommendedName>
</protein>
<dbReference type="InterPro" id="IPR047640">
    <property type="entry name" value="RpiR-like"/>
</dbReference>
<accession>A0A2T7GC90</accession>
<dbReference type="InterPro" id="IPR000281">
    <property type="entry name" value="HTH_RpiR"/>
</dbReference>
<gene>
    <name evidence="2" type="ORF">DC366_03515</name>
</gene>
<evidence type="ECO:0000313" key="3">
    <source>
        <dbReference type="Proteomes" id="UP000244446"/>
    </source>
</evidence>
<dbReference type="SUPFAM" id="SSF46689">
    <property type="entry name" value="Homeodomain-like"/>
    <property type="match status" value="1"/>
</dbReference>
<organism evidence="2 3">
    <name type="scientific">Pelagivirga sediminicola</name>
    <dbReference type="NCBI Taxonomy" id="2170575"/>
    <lineage>
        <taxon>Bacteria</taxon>
        <taxon>Pseudomonadati</taxon>
        <taxon>Pseudomonadota</taxon>
        <taxon>Alphaproteobacteria</taxon>
        <taxon>Rhodobacterales</taxon>
        <taxon>Paracoccaceae</taxon>
        <taxon>Pelagivirga</taxon>
    </lineage>
</organism>
<dbReference type="RefSeq" id="WP_108690744.1">
    <property type="nucleotide sequence ID" value="NZ_QCYH01000001.1"/>
</dbReference>
<dbReference type="EMBL" id="QCYH01000001">
    <property type="protein sequence ID" value="PVA11998.1"/>
    <property type="molecule type" value="Genomic_DNA"/>
</dbReference>
<dbReference type="PANTHER" id="PTHR30514">
    <property type="entry name" value="GLUCOKINASE"/>
    <property type="match status" value="1"/>
</dbReference>
<proteinExistence type="predicted"/>
<evidence type="ECO:0000259" key="1">
    <source>
        <dbReference type="PROSITE" id="PS51071"/>
    </source>
</evidence>
<evidence type="ECO:0000313" key="2">
    <source>
        <dbReference type="EMBL" id="PVA11998.1"/>
    </source>
</evidence>
<dbReference type="Pfam" id="PF01418">
    <property type="entry name" value="HTH_6"/>
    <property type="match status" value="1"/>
</dbReference>
<dbReference type="InterPro" id="IPR046348">
    <property type="entry name" value="SIS_dom_sf"/>
</dbReference>
<dbReference type="OrthoDB" id="8582409at2"/>
<dbReference type="Gene3D" id="3.40.50.10490">
    <property type="entry name" value="Glucose-6-phosphate isomerase like protein, domain 1"/>
    <property type="match status" value="1"/>
</dbReference>
<sequence length="283" mass="31430">MTQTSLQDRLRQKYPELTRAEKSVANYMLTHFERLSFETAASIAETVGVSQMTVGRFLRTMGYNGLPDLKSDLLNQIEAPPVMVSDRLRRIRAGSDEDAWDNFELDVLALQSAYDLRGTPVWTAAIRAICAADKLHVAGFQTIAGIASGFATRLAYLRNDVRLEDNSDGIFGSIFGNQASSHCVVLFEMRRYTQASISLAAAAAQAGIPLIVICDTHCTWARDHTDMVLPLRTQSRLFWDSHVPYSCLSTLLLDDVTAHLGDAVSSRLEHLRALQDRFGAFKD</sequence>
<dbReference type="GO" id="GO:1901135">
    <property type="term" value="P:carbohydrate derivative metabolic process"/>
    <property type="evidence" value="ECO:0007669"/>
    <property type="project" value="InterPro"/>
</dbReference>
<dbReference type="AlphaFoldDB" id="A0A2T7GC90"/>
<dbReference type="Gene3D" id="1.10.10.10">
    <property type="entry name" value="Winged helix-like DNA-binding domain superfamily/Winged helix DNA-binding domain"/>
    <property type="match status" value="1"/>
</dbReference>
<keyword evidence="3" id="KW-1185">Reference proteome</keyword>
<dbReference type="SUPFAM" id="SSF53697">
    <property type="entry name" value="SIS domain"/>
    <property type="match status" value="1"/>
</dbReference>
<dbReference type="PANTHER" id="PTHR30514:SF18">
    <property type="entry name" value="RPIR-FAMILY TRANSCRIPTIONAL REGULATOR"/>
    <property type="match status" value="1"/>
</dbReference>
<dbReference type="InterPro" id="IPR009057">
    <property type="entry name" value="Homeodomain-like_sf"/>
</dbReference>
<dbReference type="Proteomes" id="UP000244446">
    <property type="component" value="Unassembled WGS sequence"/>
</dbReference>
<dbReference type="InterPro" id="IPR036388">
    <property type="entry name" value="WH-like_DNA-bd_sf"/>
</dbReference>